<evidence type="ECO:0000256" key="9">
    <source>
        <dbReference type="ARBA" id="ARBA00023136"/>
    </source>
</evidence>
<dbReference type="EMBL" id="SRPW01002216">
    <property type="protein sequence ID" value="KAG5994626.1"/>
    <property type="molecule type" value="Genomic_DNA"/>
</dbReference>
<evidence type="ECO:0000256" key="2">
    <source>
        <dbReference type="ARBA" id="ARBA00008661"/>
    </source>
</evidence>
<dbReference type="GO" id="GO:0016758">
    <property type="term" value="F:hexosyltransferase activity"/>
    <property type="evidence" value="ECO:0007669"/>
    <property type="project" value="InterPro"/>
</dbReference>
<name>A0A9P7N544_9HYPO</name>
<dbReference type="EC" id="2.4.1.-" evidence="10"/>
<protein>
    <recommendedName>
        <fullName evidence="10">Hexosyltransferase</fullName>
        <ecNumber evidence="10">2.4.1.-</ecNumber>
    </recommendedName>
</protein>
<evidence type="ECO:0000313" key="12">
    <source>
        <dbReference type="EMBL" id="KAG5994626.1"/>
    </source>
</evidence>
<evidence type="ECO:0000256" key="11">
    <source>
        <dbReference type="SAM" id="MobiDB-lite"/>
    </source>
</evidence>
<keyword evidence="4" id="KW-0808">Transferase</keyword>
<dbReference type="AlphaFoldDB" id="A0A9P7N544"/>
<dbReference type="GO" id="GO:0000139">
    <property type="term" value="C:Golgi membrane"/>
    <property type="evidence" value="ECO:0007669"/>
    <property type="project" value="UniProtKB-SubCell"/>
</dbReference>
<organism evidence="12 13">
    <name type="scientific">Claviceps pusilla</name>
    <dbReference type="NCBI Taxonomy" id="123648"/>
    <lineage>
        <taxon>Eukaryota</taxon>
        <taxon>Fungi</taxon>
        <taxon>Dikarya</taxon>
        <taxon>Ascomycota</taxon>
        <taxon>Pezizomycotina</taxon>
        <taxon>Sordariomycetes</taxon>
        <taxon>Hypocreomycetidae</taxon>
        <taxon>Hypocreales</taxon>
        <taxon>Clavicipitaceae</taxon>
        <taxon>Claviceps</taxon>
    </lineage>
</organism>
<evidence type="ECO:0000256" key="4">
    <source>
        <dbReference type="ARBA" id="ARBA00022679"/>
    </source>
</evidence>
<dbReference type="PANTHER" id="PTHR11214">
    <property type="entry name" value="BETA-1,3-N-ACETYLGLUCOSAMINYLTRANSFERASE"/>
    <property type="match status" value="1"/>
</dbReference>
<evidence type="ECO:0000313" key="13">
    <source>
        <dbReference type="Proteomes" id="UP000748025"/>
    </source>
</evidence>
<keyword evidence="9 10" id="KW-0472">Membrane</keyword>
<keyword evidence="5 10" id="KW-0812">Transmembrane</keyword>
<keyword evidence="3 10" id="KW-0328">Glycosyltransferase</keyword>
<sequence>MIALDSSRSNPPNATWSRSVILQRISRRHFRFGLVGVFFAVTLIVYLCLLPSRSPRTWTIETIVHDHDTTNLHTPQQTLVPFPDSPQQPHRLKPQDDHSSGQHPWLAAVICAAQDVERRMLIRSTWMRLFRDVPFVPRFVVSNPGPGWNETVRYENRTFGDMIVLDHLVEDDVTANTIKTLEFYKWLLNSGQRYEYVTKLDTDLWLNAPAFWHRYLVPRLRVSNDSLEGGAARYSATVKRTVIGQLYFSISGYNTFAHGSMYTMTWDMMQLLVTLQERFNVITGEDATVGILMHKAGERASFVNFGGEEKFDYDDTDSRGDGTAYARADTHPQAQSHALYGQDVIAVHQLKDKKLWMKVARCFTERGVKPPPPLTGLAEEPSPSFHVRWTDFLDSWGLSDAYQPMFDAIPKELLHYENEHLICDDIWDLGKI</sequence>
<comment type="caution">
    <text evidence="12">The sequence shown here is derived from an EMBL/GenBank/DDBJ whole genome shotgun (WGS) entry which is preliminary data.</text>
</comment>
<dbReference type="OrthoDB" id="2139606at2759"/>
<dbReference type="Proteomes" id="UP000748025">
    <property type="component" value="Unassembled WGS sequence"/>
</dbReference>
<keyword evidence="7 10" id="KW-1133">Transmembrane helix</keyword>
<accession>A0A9P7N544</accession>
<evidence type="ECO:0000256" key="1">
    <source>
        <dbReference type="ARBA" id="ARBA00004323"/>
    </source>
</evidence>
<keyword evidence="8 10" id="KW-0333">Golgi apparatus</keyword>
<comment type="subcellular location">
    <subcellularLocation>
        <location evidence="1 10">Golgi apparatus membrane</location>
        <topology evidence="1 10">Single-pass type II membrane protein</topology>
    </subcellularLocation>
</comment>
<keyword evidence="13" id="KW-1185">Reference proteome</keyword>
<keyword evidence="6 10" id="KW-0735">Signal-anchor</keyword>
<dbReference type="Pfam" id="PF01762">
    <property type="entry name" value="Galactosyl_T"/>
    <property type="match status" value="1"/>
</dbReference>
<evidence type="ECO:0000256" key="8">
    <source>
        <dbReference type="ARBA" id="ARBA00023034"/>
    </source>
</evidence>
<reference evidence="12" key="1">
    <citation type="journal article" date="2020" name="bioRxiv">
        <title>Whole genome comparisons of ergot fungi reveals the divergence and evolution of species within the genus Claviceps are the result of varying mechanisms driving genome evolution and host range expansion.</title>
        <authorList>
            <person name="Wyka S.A."/>
            <person name="Mondo S.J."/>
            <person name="Liu M."/>
            <person name="Dettman J."/>
            <person name="Nalam V."/>
            <person name="Broders K.D."/>
        </authorList>
    </citation>
    <scope>NUCLEOTIDE SEQUENCE</scope>
    <source>
        <strain evidence="12">CCC 602</strain>
    </source>
</reference>
<proteinExistence type="inferred from homology"/>
<comment type="similarity">
    <text evidence="2 10">Belongs to the glycosyltransferase 31 family.</text>
</comment>
<gene>
    <name evidence="12" type="ORF">E4U43_003203</name>
</gene>
<evidence type="ECO:0000256" key="10">
    <source>
        <dbReference type="RuleBase" id="RU363063"/>
    </source>
</evidence>
<evidence type="ECO:0000256" key="3">
    <source>
        <dbReference type="ARBA" id="ARBA00022676"/>
    </source>
</evidence>
<feature type="transmembrane region" description="Helical" evidence="10">
    <location>
        <begin position="32"/>
        <end position="52"/>
    </location>
</feature>
<dbReference type="InterPro" id="IPR002659">
    <property type="entry name" value="Glyco_trans_31"/>
</dbReference>
<feature type="region of interest" description="Disordered" evidence="11">
    <location>
        <begin position="74"/>
        <end position="101"/>
    </location>
</feature>
<evidence type="ECO:0000256" key="7">
    <source>
        <dbReference type="ARBA" id="ARBA00022989"/>
    </source>
</evidence>
<evidence type="ECO:0000256" key="6">
    <source>
        <dbReference type="ARBA" id="ARBA00022968"/>
    </source>
</evidence>
<evidence type="ECO:0000256" key="5">
    <source>
        <dbReference type="ARBA" id="ARBA00022692"/>
    </source>
</evidence>